<keyword evidence="2" id="KW-1185">Reference proteome</keyword>
<dbReference type="AlphaFoldDB" id="A0A4C2A0Q5"/>
<reference evidence="1 2" key="1">
    <citation type="journal article" date="2019" name="Commun. Biol.">
        <title>The bagworm genome reveals a unique fibroin gene that provides high tensile strength.</title>
        <authorList>
            <person name="Kono N."/>
            <person name="Nakamura H."/>
            <person name="Ohtoshi R."/>
            <person name="Tomita M."/>
            <person name="Numata K."/>
            <person name="Arakawa K."/>
        </authorList>
    </citation>
    <scope>NUCLEOTIDE SEQUENCE [LARGE SCALE GENOMIC DNA]</scope>
</reference>
<dbReference type="Proteomes" id="UP000299102">
    <property type="component" value="Unassembled WGS sequence"/>
</dbReference>
<protein>
    <submittedName>
        <fullName evidence="1">Uncharacterized protein</fullName>
    </submittedName>
</protein>
<proteinExistence type="predicted"/>
<accession>A0A4C2A0Q5</accession>
<dbReference type="EMBL" id="BGZK01002284">
    <property type="protein sequence ID" value="GBP92555.1"/>
    <property type="molecule type" value="Genomic_DNA"/>
</dbReference>
<name>A0A4C2A0Q5_EUMVA</name>
<organism evidence="1 2">
    <name type="scientific">Eumeta variegata</name>
    <name type="common">Bagworm moth</name>
    <name type="synonym">Eumeta japonica</name>
    <dbReference type="NCBI Taxonomy" id="151549"/>
    <lineage>
        <taxon>Eukaryota</taxon>
        <taxon>Metazoa</taxon>
        <taxon>Ecdysozoa</taxon>
        <taxon>Arthropoda</taxon>
        <taxon>Hexapoda</taxon>
        <taxon>Insecta</taxon>
        <taxon>Pterygota</taxon>
        <taxon>Neoptera</taxon>
        <taxon>Endopterygota</taxon>
        <taxon>Lepidoptera</taxon>
        <taxon>Glossata</taxon>
        <taxon>Ditrysia</taxon>
        <taxon>Tineoidea</taxon>
        <taxon>Psychidae</taxon>
        <taxon>Oiketicinae</taxon>
        <taxon>Eumeta</taxon>
    </lineage>
</organism>
<evidence type="ECO:0000313" key="1">
    <source>
        <dbReference type="EMBL" id="GBP92555.1"/>
    </source>
</evidence>
<sequence length="131" mass="14853">MRVKLWAEYPTAVAKMETYALFDPYYCRPLSITTDRFLKNVYSRVSVAFAAPALRHAPRAECRSPVHARWSPRRIFYSVNSPPPGPFHASQTSEGSANNPFFRRGDAANLSLYDFGKIYAPAFVTVTRETD</sequence>
<comment type="caution">
    <text evidence="1">The sequence shown here is derived from an EMBL/GenBank/DDBJ whole genome shotgun (WGS) entry which is preliminary data.</text>
</comment>
<evidence type="ECO:0000313" key="2">
    <source>
        <dbReference type="Proteomes" id="UP000299102"/>
    </source>
</evidence>
<gene>
    <name evidence="1" type="ORF">EVAR_68455_1</name>
</gene>